<keyword evidence="2" id="KW-1185">Reference proteome</keyword>
<proteinExistence type="predicted"/>
<evidence type="ECO:0008006" key="3">
    <source>
        <dbReference type="Google" id="ProtNLM"/>
    </source>
</evidence>
<dbReference type="RefSeq" id="WP_274493570.1">
    <property type="nucleotide sequence ID" value="NZ_CP118166.1"/>
</dbReference>
<dbReference type="PROSITE" id="PS51257">
    <property type="entry name" value="PROKAR_LIPOPROTEIN"/>
    <property type="match status" value="1"/>
</dbReference>
<organism evidence="1 2">
    <name type="scientific">Hyphococcus flavus</name>
    <dbReference type="NCBI Taxonomy" id="1866326"/>
    <lineage>
        <taxon>Bacteria</taxon>
        <taxon>Pseudomonadati</taxon>
        <taxon>Pseudomonadota</taxon>
        <taxon>Alphaproteobacteria</taxon>
        <taxon>Parvularculales</taxon>
        <taxon>Parvularculaceae</taxon>
        <taxon>Hyphococcus</taxon>
    </lineage>
</organism>
<accession>A0AAE9ZF30</accession>
<dbReference type="AlphaFoldDB" id="A0AAE9ZF30"/>
<gene>
    <name evidence="1" type="ORF">PUV54_00585</name>
</gene>
<evidence type="ECO:0000313" key="1">
    <source>
        <dbReference type="EMBL" id="WDI31683.1"/>
    </source>
</evidence>
<evidence type="ECO:0000313" key="2">
    <source>
        <dbReference type="Proteomes" id="UP001214043"/>
    </source>
</evidence>
<name>A0AAE9ZF30_9PROT</name>
<dbReference type="KEGG" id="hfl:PUV54_00585"/>
<protein>
    <recommendedName>
        <fullName evidence="3">YMGG-like Gly-zipper domain-containing protein</fullName>
    </recommendedName>
</protein>
<dbReference type="EMBL" id="CP118166">
    <property type="protein sequence ID" value="WDI31683.1"/>
    <property type="molecule type" value="Genomic_DNA"/>
</dbReference>
<reference evidence="1" key="1">
    <citation type="submission" date="2023-02" db="EMBL/GenBank/DDBJ databases">
        <title>Genome sequence of Hyphococcus flavus.</title>
        <authorList>
            <person name="Rong J.-C."/>
            <person name="Zhao Q."/>
            <person name="Yi M."/>
            <person name="Wu J.-Y."/>
        </authorList>
    </citation>
    <scope>NUCLEOTIDE SEQUENCE</scope>
    <source>
        <strain evidence="1">MCCC 1K03223</strain>
    </source>
</reference>
<sequence length="123" mass="13044">MKNMILASGAMLLAVTGCQSTGEGALTGAALGAAGGAVAGEIFAGRPGRGAAYGALIGAALGAYEGCSRAGTCWGRARDHGHRRYDRHSGQYYYVDPEYGDTYWEDGSFRDYGNRPPRRRGRY</sequence>
<dbReference type="Proteomes" id="UP001214043">
    <property type="component" value="Chromosome"/>
</dbReference>